<proteinExistence type="inferred from homology"/>
<dbReference type="EMBL" id="BMMM01000002">
    <property type="protein sequence ID" value="GGN55285.1"/>
    <property type="molecule type" value="Genomic_DNA"/>
</dbReference>
<dbReference type="Pfam" id="PF08241">
    <property type="entry name" value="Methyltransf_11"/>
    <property type="match status" value="1"/>
</dbReference>
<dbReference type="InterPro" id="IPR013216">
    <property type="entry name" value="Methyltransf_11"/>
</dbReference>
<dbReference type="Proteomes" id="UP000600365">
    <property type="component" value="Unassembled WGS sequence"/>
</dbReference>
<accession>A0A918D0X6</accession>
<keyword evidence="3" id="KW-0808">Transferase</keyword>
<comment type="similarity">
    <text evidence="1">Belongs to the methyltransferase superfamily.</text>
</comment>
<name>A0A918D0X6_9ACTN</name>
<dbReference type="InterPro" id="IPR051052">
    <property type="entry name" value="Diverse_substrate_MTase"/>
</dbReference>
<dbReference type="GO" id="GO:0000179">
    <property type="term" value="F:rRNA (adenine-N6,N6-)-dimethyltransferase activity"/>
    <property type="evidence" value="ECO:0007669"/>
    <property type="project" value="InterPro"/>
</dbReference>
<evidence type="ECO:0000259" key="6">
    <source>
        <dbReference type="SMART" id="SM00650"/>
    </source>
</evidence>
<dbReference type="CDD" id="cd02440">
    <property type="entry name" value="AdoMet_MTases"/>
    <property type="match status" value="1"/>
</dbReference>
<evidence type="ECO:0000313" key="7">
    <source>
        <dbReference type="EMBL" id="GGN55285.1"/>
    </source>
</evidence>
<feature type="compositionally biased region" description="Basic and acidic residues" evidence="5">
    <location>
        <begin position="297"/>
        <end position="306"/>
    </location>
</feature>
<comment type="caution">
    <text evidence="7">The sequence shown here is derived from an EMBL/GenBank/DDBJ whole genome shotgun (WGS) entry which is preliminary data.</text>
</comment>
<evidence type="ECO:0000256" key="4">
    <source>
        <dbReference type="ARBA" id="ARBA00022691"/>
    </source>
</evidence>
<dbReference type="PANTHER" id="PTHR44942">
    <property type="entry name" value="METHYLTRANSF_11 DOMAIN-CONTAINING PROTEIN"/>
    <property type="match status" value="1"/>
</dbReference>
<gene>
    <name evidence="7" type="ORF">GCM10011579_015250</name>
</gene>
<dbReference type="SMART" id="SM00650">
    <property type="entry name" value="rADc"/>
    <property type="match status" value="1"/>
</dbReference>
<organism evidence="7 8">
    <name type="scientific">Streptomyces albiflavescens</name>
    <dbReference type="NCBI Taxonomy" id="1623582"/>
    <lineage>
        <taxon>Bacteria</taxon>
        <taxon>Bacillati</taxon>
        <taxon>Actinomycetota</taxon>
        <taxon>Actinomycetes</taxon>
        <taxon>Kitasatosporales</taxon>
        <taxon>Streptomycetaceae</taxon>
        <taxon>Streptomyces</taxon>
    </lineage>
</organism>
<reference evidence="7 8" key="1">
    <citation type="journal article" date="2014" name="Int. J. Syst. Evol. Microbiol.">
        <title>Complete genome sequence of Corynebacterium casei LMG S-19264T (=DSM 44701T), isolated from a smear-ripened cheese.</title>
        <authorList>
            <consortium name="US DOE Joint Genome Institute (JGI-PGF)"/>
            <person name="Walter F."/>
            <person name="Albersmeier A."/>
            <person name="Kalinowski J."/>
            <person name="Ruckert C."/>
        </authorList>
    </citation>
    <scope>NUCLEOTIDE SEQUENCE [LARGE SCALE GENOMIC DNA]</scope>
    <source>
        <strain evidence="7 8">CGMCC 4.7111</strain>
    </source>
</reference>
<dbReference type="Gene3D" id="3.40.50.150">
    <property type="entry name" value="Vaccinia Virus protein VP39"/>
    <property type="match status" value="1"/>
</dbReference>
<evidence type="ECO:0000256" key="1">
    <source>
        <dbReference type="ARBA" id="ARBA00008361"/>
    </source>
</evidence>
<sequence>MFPTAFPFALDAARAASRHRPPKSLAPGGSGGVASLLVGTPGPLMEMGQSAAVYGADGGVSSDQRTLSEPRGNRHMTTQTPRSWVGIDDSADLRVMANLLRMPDNTTHTKRDDRPEESRRALLSRTFDEDAELYDRARPGYPPELYDDLAQLAGAGPGGRVLEVGCGTGQATVPLAGRGCRITAVEAGPNMAKVARRNLAGVTAVEVVTAEFEAWPLPEEPFDAVVSATAFHWIDPMVRMAKAADALRPGGALAVVRSQHVMGGTEEFFVEVQRCYERFDPETRPGLRPPAAADIDGSDHAKEVERSGRFGPTVFRRYEQDLTYTTSEYLEVLGTYSGHRALPDAARSGLLGSIAGLIDGRYGGRVTKRYLIELGVSHRW</sequence>
<evidence type="ECO:0000256" key="3">
    <source>
        <dbReference type="ARBA" id="ARBA00022679"/>
    </source>
</evidence>
<feature type="region of interest" description="Disordered" evidence="5">
    <location>
        <begin position="281"/>
        <end position="306"/>
    </location>
</feature>
<keyword evidence="8" id="KW-1185">Reference proteome</keyword>
<dbReference type="AlphaFoldDB" id="A0A918D0X6"/>
<evidence type="ECO:0000256" key="2">
    <source>
        <dbReference type="ARBA" id="ARBA00022603"/>
    </source>
</evidence>
<evidence type="ECO:0000256" key="5">
    <source>
        <dbReference type="SAM" id="MobiDB-lite"/>
    </source>
</evidence>
<feature type="domain" description="Ribosomal RNA adenine methylase transferase N-terminal" evidence="6">
    <location>
        <begin position="145"/>
        <end position="283"/>
    </location>
</feature>
<dbReference type="InterPro" id="IPR020598">
    <property type="entry name" value="rRNA_Ade_methylase_Trfase_N"/>
</dbReference>
<dbReference type="PANTHER" id="PTHR44942:SF4">
    <property type="entry name" value="METHYLTRANSFERASE TYPE 11 DOMAIN-CONTAINING PROTEIN"/>
    <property type="match status" value="1"/>
</dbReference>
<keyword evidence="4" id="KW-0949">S-adenosyl-L-methionine</keyword>
<keyword evidence="2" id="KW-0489">Methyltransferase</keyword>
<dbReference type="InterPro" id="IPR029063">
    <property type="entry name" value="SAM-dependent_MTases_sf"/>
</dbReference>
<feature type="region of interest" description="Disordered" evidence="5">
    <location>
        <begin position="55"/>
        <end position="80"/>
    </location>
</feature>
<dbReference type="SUPFAM" id="SSF53335">
    <property type="entry name" value="S-adenosyl-L-methionine-dependent methyltransferases"/>
    <property type="match status" value="1"/>
</dbReference>
<protein>
    <recommendedName>
        <fullName evidence="6">Ribosomal RNA adenine methylase transferase N-terminal domain-containing protein</fullName>
    </recommendedName>
</protein>
<evidence type="ECO:0000313" key="8">
    <source>
        <dbReference type="Proteomes" id="UP000600365"/>
    </source>
</evidence>